<dbReference type="PANTHER" id="PTHR11559">
    <property type="entry name" value="CARBOXYLESTERASE"/>
    <property type="match status" value="1"/>
</dbReference>
<evidence type="ECO:0000313" key="6">
    <source>
        <dbReference type="Proteomes" id="UP000754644"/>
    </source>
</evidence>
<reference evidence="5" key="1">
    <citation type="submission" date="2020-05" db="EMBL/GenBank/DDBJ databases">
        <title>Sulfur intermediates as new biogeochemical hubs in an aquatic model microbial ecosystem.</title>
        <authorList>
            <person name="Vigneron A."/>
        </authorList>
    </citation>
    <scope>NUCLEOTIDE SEQUENCE</scope>
    <source>
        <strain evidence="5">Bin.250</strain>
    </source>
</reference>
<protein>
    <recommendedName>
        <fullName evidence="3">Carboxylic ester hydrolase</fullName>
        <ecNumber evidence="3">3.1.1.-</ecNumber>
    </recommendedName>
</protein>
<dbReference type="InterPro" id="IPR019826">
    <property type="entry name" value="Carboxylesterase_B_AS"/>
</dbReference>
<accession>A0A972VVN3</accession>
<organism evidence="5 6">
    <name type="scientific">SAR86 cluster bacterium</name>
    <dbReference type="NCBI Taxonomy" id="2030880"/>
    <lineage>
        <taxon>Bacteria</taxon>
        <taxon>Pseudomonadati</taxon>
        <taxon>Pseudomonadota</taxon>
        <taxon>Gammaproteobacteria</taxon>
        <taxon>SAR86 cluster</taxon>
    </lineage>
</organism>
<feature type="domain" description="Carboxylesterase type B" evidence="4">
    <location>
        <begin position="1"/>
        <end position="359"/>
    </location>
</feature>
<evidence type="ECO:0000256" key="2">
    <source>
        <dbReference type="ARBA" id="ARBA00022801"/>
    </source>
</evidence>
<dbReference type="AlphaFoldDB" id="A0A972VVN3"/>
<dbReference type="EC" id="3.1.1.-" evidence="3"/>
<dbReference type="Pfam" id="PF00135">
    <property type="entry name" value="COesterase"/>
    <property type="match status" value="1"/>
</dbReference>
<dbReference type="SUPFAM" id="SSF53474">
    <property type="entry name" value="alpha/beta-Hydrolases"/>
    <property type="match status" value="1"/>
</dbReference>
<evidence type="ECO:0000256" key="1">
    <source>
        <dbReference type="ARBA" id="ARBA00005964"/>
    </source>
</evidence>
<comment type="similarity">
    <text evidence="1 3">Belongs to the type-B carboxylesterase/lipase family.</text>
</comment>
<gene>
    <name evidence="5" type="ORF">HQ497_07055</name>
</gene>
<dbReference type="EMBL" id="JABMOJ010000262">
    <property type="protein sequence ID" value="NQV65104.1"/>
    <property type="molecule type" value="Genomic_DNA"/>
</dbReference>
<proteinExistence type="inferred from homology"/>
<evidence type="ECO:0000259" key="4">
    <source>
        <dbReference type="Pfam" id="PF00135"/>
    </source>
</evidence>
<evidence type="ECO:0000313" key="5">
    <source>
        <dbReference type="EMBL" id="NQV65104.1"/>
    </source>
</evidence>
<keyword evidence="2 3" id="KW-0378">Hydrolase</keyword>
<dbReference type="InterPro" id="IPR002018">
    <property type="entry name" value="CarbesteraseB"/>
</dbReference>
<dbReference type="InterPro" id="IPR029058">
    <property type="entry name" value="AB_hydrolase_fold"/>
</dbReference>
<dbReference type="Gene3D" id="3.40.50.1820">
    <property type="entry name" value="alpha/beta hydrolase"/>
    <property type="match status" value="1"/>
</dbReference>
<dbReference type="GO" id="GO:0016787">
    <property type="term" value="F:hydrolase activity"/>
    <property type="evidence" value="ECO:0007669"/>
    <property type="project" value="UniProtKB-KW"/>
</dbReference>
<name>A0A972VVN3_9GAMM</name>
<feature type="non-terminal residue" evidence="5">
    <location>
        <position position="1"/>
    </location>
</feature>
<dbReference type="Proteomes" id="UP000754644">
    <property type="component" value="Unassembled WGS sequence"/>
</dbReference>
<evidence type="ECO:0000256" key="3">
    <source>
        <dbReference type="RuleBase" id="RU361235"/>
    </source>
</evidence>
<comment type="caution">
    <text evidence="5">The sequence shown here is derived from an EMBL/GenBank/DDBJ whole genome shotgun (WGS) entry which is preliminary data.</text>
</comment>
<dbReference type="PROSITE" id="PS00122">
    <property type="entry name" value="CARBOXYLESTERASE_B_1"/>
    <property type="match status" value="1"/>
</dbReference>
<dbReference type="InterPro" id="IPR050309">
    <property type="entry name" value="Type-B_Carboxylest/Lipase"/>
</dbReference>
<sequence>IHGGAYRTGQGAVPWYNGAQFAHNGDIVTVSINYRLGALGFTDLSRFGEDYATSGINGILDQIMALEWVRDNIAQFGGDPDRVTIGGESAGGFSVCTLLGSARAQGLFQQAIPQSGGAQHTLTVAQGELVADAFLDAMQTQDMDGVLAATADDILTAQTRVDETLRGALGTVSAFYPVEGSAILPGSPLMAIRDGMAANVAVLTGTNKDEATLFIQGKVDAEKLAKEAGHYGGDQALIDCYQGLYPEMSTTALSIALSTDYTFRVPALRLAEARAAHTPHTWMYLFSWESRTGHLKATHALEIPFVFNNLNKPGVSIFLGKGEVPEALAEHMHAAWIQFIQTGNPGWPAYDLSSRKTMVFDTESALVDDPDAGKHDVWREIR</sequence>